<gene>
    <name evidence="1" type="ORF">BLA60_28805</name>
</gene>
<keyword evidence="2" id="KW-1185">Reference proteome</keyword>
<dbReference type="EMBL" id="MSIF01000017">
    <property type="protein sequence ID" value="OLF07203.1"/>
    <property type="molecule type" value="Genomic_DNA"/>
</dbReference>
<evidence type="ECO:0008006" key="3">
    <source>
        <dbReference type="Google" id="ProtNLM"/>
    </source>
</evidence>
<dbReference type="OrthoDB" id="4863226at2"/>
<evidence type="ECO:0000313" key="1">
    <source>
        <dbReference type="EMBL" id="OLF07203.1"/>
    </source>
</evidence>
<reference evidence="1 2" key="1">
    <citation type="submission" date="2016-12" db="EMBL/GenBank/DDBJ databases">
        <title>The draft genome sequence of Actinophytocola xinjiangensis.</title>
        <authorList>
            <person name="Wang W."/>
            <person name="Yuan L."/>
        </authorList>
    </citation>
    <scope>NUCLEOTIDE SEQUENCE [LARGE SCALE GENOMIC DNA]</scope>
    <source>
        <strain evidence="1 2">CGMCC 4.4663</strain>
    </source>
</reference>
<evidence type="ECO:0000313" key="2">
    <source>
        <dbReference type="Proteomes" id="UP000185696"/>
    </source>
</evidence>
<name>A0A7Z1AVF0_9PSEU</name>
<accession>A0A7Z1AVF0</accession>
<dbReference type="Proteomes" id="UP000185696">
    <property type="component" value="Unassembled WGS sequence"/>
</dbReference>
<comment type="caution">
    <text evidence="1">The sequence shown here is derived from an EMBL/GenBank/DDBJ whole genome shotgun (WGS) entry which is preliminary data.</text>
</comment>
<protein>
    <recommendedName>
        <fullName evidence="3">Transcriptional regulator</fullName>
    </recommendedName>
</protein>
<sequence length="345" mass="37176">MERTEQDVVDALLEALRHVGIDAQTRSGDASVDAVIALPSGEYLPVQITSTSLVTPESTAKLLRRRAKPGTEATPLVVADRITEQGRQALNQANWNWLDLRGHLRLVGPGVFVDADVPAQSTSRPERPALSGQVGLELAALLLLDPTSRVGVREAATALGRAPSSVSSAFAALRAAGLVNATHEPVRPEMFWELAEHWNPVGADVSRLPAPDGSRDDSVLHLGLDNVESTVGWALTDTVAAMRYDAPVSARADHPPDFYVPDRSALRRATRLLGSAAEPSTRAGRVRVAPTPLVCARRVDGSPWGDGPWPLAHPLFVALDLAQDPGRGREILSLWSPKEPWHRVW</sequence>
<dbReference type="AlphaFoldDB" id="A0A7Z1AVF0"/>
<organism evidence="1 2">
    <name type="scientific">Actinophytocola xinjiangensis</name>
    <dbReference type="NCBI Taxonomy" id="485602"/>
    <lineage>
        <taxon>Bacteria</taxon>
        <taxon>Bacillati</taxon>
        <taxon>Actinomycetota</taxon>
        <taxon>Actinomycetes</taxon>
        <taxon>Pseudonocardiales</taxon>
        <taxon>Pseudonocardiaceae</taxon>
    </lineage>
</organism>
<dbReference type="RefSeq" id="WP_075136146.1">
    <property type="nucleotide sequence ID" value="NZ_MSIF01000017.1"/>
</dbReference>
<proteinExistence type="predicted"/>